<accession>A0ABV8LA00</accession>
<dbReference type="EMBL" id="JBHSBA010000014">
    <property type="protein sequence ID" value="MFC4127328.1"/>
    <property type="molecule type" value="Genomic_DNA"/>
</dbReference>
<gene>
    <name evidence="2" type="ORF">ACFOW8_20565</name>
</gene>
<evidence type="ECO:0000313" key="2">
    <source>
        <dbReference type="EMBL" id="MFC4127328.1"/>
    </source>
</evidence>
<dbReference type="Proteomes" id="UP001595767">
    <property type="component" value="Unassembled WGS sequence"/>
</dbReference>
<sequence length="283" mass="30485">MSGSVRTWASAVFPGVVVYPSGEIPELEIRRIAEAVGRLLQRHGAEPAARLRIAGPPCMAGPVLIQANLMLNGHAVRVQAVTSGPGDALPLVVRLEQRIVALRRPWTPRPWPETGGTQVLAQIHPGALTRRKDVPLVRSSPTAAAAVLDRMDYEAHLFVDAETGEDAVVHRAGPTGVRIARQLSVRPPVDTAHGLFTVCPRVAPTLSEVDAVRRLCEHGLPHLFHIDPDSGRGRLLYRRYDGDLGSVVPVSQTPYSSRHRVRPASDATAAPLLFGTCRGGSGW</sequence>
<keyword evidence="3" id="KW-1185">Reference proteome</keyword>
<evidence type="ECO:0000259" key="1">
    <source>
        <dbReference type="Pfam" id="PF16321"/>
    </source>
</evidence>
<proteinExistence type="predicted"/>
<comment type="caution">
    <text evidence="2">The sequence shown here is derived from an EMBL/GenBank/DDBJ whole genome shotgun (WGS) entry which is preliminary data.</text>
</comment>
<dbReference type="RefSeq" id="WP_378552647.1">
    <property type="nucleotide sequence ID" value="NZ_JBHSBA010000014.1"/>
</dbReference>
<name>A0ABV8LA00_9NOCA</name>
<feature type="domain" description="Sigma 54 modulation/S30EA ribosomal protein C-terminal" evidence="1">
    <location>
        <begin position="128"/>
        <end position="176"/>
    </location>
</feature>
<organism evidence="2 3">
    <name type="scientific">Nocardia rhizosphaerae</name>
    <dbReference type="NCBI Taxonomy" id="1691571"/>
    <lineage>
        <taxon>Bacteria</taxon>
        <taxon>Bacillati</taxon>
        <taxon>Actinomycetota</taxon>
        <taxon>Actinomycetes</taxon>
        <taxon>Mycobacteriales</taxon>
        <taxon>Nocardiaceae</taxon>
        <taxon>Nocardia</taxon>
    </lineage>
</organism>
<protein>
    <submittedName>
        <fullName evidence="2">Sigma 54 modulation/S30EA ribosomal C-terminal domain-containing protein</fullName>
    </submittedName>
</protein>
<evidence type="ECO:0000313" key="3">
    <source>
        <dbReference type="Proteomes" id="UP001595767"/>
    </source>
</evidence>
<dbReference type="Gene3D" id="3.30.505.50">
    <property type="entry name" value="Sigma 54 modulation/S30EA ribosomal protein, C-terminal domain"/>
    <property type="match status" value="1"/>
</dbReference>
<dbReference type="Pfam" id="PF16321">
    <property type="entry name" value="Ribosom_S30AE_C"/>
    <property type="match status" value="1"/>
</dbReference>
<dbReference type="InterPro" id="IPR032528">
    <property type="entry name" value="Ribosom_S30AE_C"/>
</dbReference>
<reference evidence="3" key="1">
    <citation type="journal article" date="2019" name="Int. J. Syst. Evol. Microbiol.">
        <title>The Global Catalogue of Microorganisms (GCM) 10K type strain sequencing project: providing services to taxonomists for standard genome sequencing and annotation.</title>
        <authorList>
            <consortium name="The Broad Institute Genomics Platform"/>
            <consortium name="The Broad Institute Genome Sequencing Center for Infectious Disease"/>
            <person name="Wu L."/>
            <person name="Ma J."/>
        </authorList>
    </citation>
    <scope>NUCLEOTIDE SEQUENCE [LARGE SCALE GENOMIC DNA]</scope>
    <source>
        <strain evidence="3">CGMCC 4.7204</strain>
    </source>
</reference>
<dbReference type="InterPro" id="IPR038416">
    <property type="entry name" value="Ribosom_S30AE_C_sf"/>
</dbReference>